<keyword evidence="12" id="KW-0378">Hydrolase</keyword>
<organism evidence="12 13">
    <name type="scientific">Chthonomonas calidirosea (strain DSM 23976 / ICMP 18418 / T49)</name>
    <dbReference type="NCBI Taxonomy" id="1303518"/>
    <lineage>
        <taxon>Bacteria</taxon>
        <taxon>Bacillati</taxon>
        <taxon>Armatimonadota</taxon>
        <taxon>Chthonomonadia</taxon>
        <taxon>Chthonomonadales</taxon>
        <taxon>Chthonomonadaceae</taxon>
        <taxon>Chthonomonas</taxon>
    </lineage>
</organism>
<keyword evidence="3 11" id="KW-0633">Potassium transport</keyword>
<comment type="similarity">
    <text evidence="11">Belongs to the KdpC family.</text>
</comment>
<evidence type="ECO:0000256" key="11">
    <source>
        <dbReference type="HAMAP-Rule" id="MF_00276"/>
    </source>
</evidence>
<keyword evidence="8 11" id="KW-1133">Transmembrane helix</keyword>
<keyword evidence="4 11" id="KW-0812">Transmembrane</keyword>
<evidence type="ECO:0000256" key="4">
    <source>
        <dbReference type="ARBA" id="ARBA00022692"/>
    </source>
</evidence>
<evidence type="ECO:0000256" key="8">
    <source>
        <dbReference type="ARBA" id="ARBA00022989"/>
    </source>
</evidence>
<keyword evidence="1 11" id="KW-0813">Transport</keyword>
<keyword evidence="2 11" id="KW-1003">Cell membrane</keyword>
<dbReference type="eggNOG" id="COG2156">
    <property type="taxonomic scope" value="Bacteria"/>
</dbReference>
<evidence type="ECO:0000256" key="9">
    <source>
        <dbReference type="ARBA" id="ARBA00023065"/>
    </source>
</evidence>
<dbReference type="KEGG" id="ccz:CCALI_01552"/>
<dbReference type="PANTHER" id="PTHR30042:SF2">
    <property type="entry name" value="POTASSIUM-TRANSPORTING ATPASE KDPC SUBUNIT"/>
    <property type="match status" value="1"/>
</dbReference>
<dbReference type="GO" id="GO:0005524">
    <property type="term" value="F:ATP binding"/>
    <property type="evidence" value="ECO:0007669"/>
    <property type="project" value="UniProtKB-UniRule"/>
</dbReference>
<dbReference type="HAMAP" id="MF_00276">
    <property type="entry name" value="KdpC"/>
    <property type="match status" value="1"/>
</dbReference>
<reference evidence="13" key="1">
    <citation type="submission" date="2013-03" db="EMBL/GenBank/DDBJ databases">
        <title>Genome sequence of Chthonomonas calidirosea, the first sequenced genome from the Armatimonadetes phylum (formally candidate division OP10).</title>
        <authorList>
            <person name="Lee K.C.Y."/>
            <person name="Morgan X.C."/>
            <person name="Dunfield P.F."/>
            <person name="Tamas I."/>
            <person name="Houghton K.M."/>
            <person name="Vyssotski M."/>
            <person name="Ryan J.L.J."/>
            <person name="Lagutin K."/>
            <person name="McDonald I.R."/>
            <person name="Stott M.B."/>
        </authorList>
    </citation>
    <scope>NUCLEOTIDE SEQUENCE [LARGE SCALE GENOMIC DNA]</scope>
    <source>
        <strain evidence="13">DSM 23976 / ICMP 18418 / T49</strain>
    </source>
</reference>
<evidence type="ECO:0000256" key="1">
    <source>
        <dbReference type="ARBA" id="ARBA00022448"/>
    </source>
</evidence>
<dbReference type="PATRIC" id="fig|1303518.3.peg.1592"/>
<proteinExistence type="inferred from homology"/>
<dbReference type="NCBIfam" id="NF001454">
    <property type="entry name" value="PRK00315.1"/>
    <property type="match status" value="1"/>
</dbReference>
<feature type="transmembrane region" description="Helical" evidence="11">
    <location>
        <begin position="12"/>
        <end position="35"/>
    </location>
</feature>
<dbReference type="RefSeq" id="WP_016482902.1">
    <property type="nucleotide sequence ID" value="NC_021487.1"/>
</dbReference>
<dbReference type="InterPro" id="IPR003820">
    <property type="entry name" value="KdpC"/>
</dbReference>
<comment type="subcellular location">
    <subcellularLocation>
        <location evidence="11">Cell membrane</location>
        <topology evidence="11">Single-pass membrane protein</topology>
    </subcellularLocation>
</comment>
<keyword evidence="5 11" id="KW-0547">Nucleotide-binding</keyword>
<keyword evidence="6 11" id="KW-0067">ATP-binding</keyword>
<dbReference type="OrthoDB" id="9788285at2"/>
<dbReference type="GO" id="GO:0008556">
    <property type="term" value="F:P-type potassium transmembrane transporter activity"/>
    <property type="evidence" value="ECO:0007669"/>
    <property type="project" value="InterPro"/>
</dbReference>
<comment type="function">
    <text evidence="11">Part of the high-affinity ATP-driven potassium transport (or Kdp) system, which catalyzes the hydrolysis of ATP coupled with the electrogenic transport of potassium into the cytoplasm. This subunit acts as a catalytic chaperone that increases the ATP-binding affinity of the ATP-hydrolyzing subunit KdpB by the formation of a transient KdpB/KdpC/ATP ternary complex.</text>
</comment>
<dbReference type="STRING" id="454171.CP488_02544"/>
<comment type="subunit">
    <text evidence="11">The system is composed of three essential subunits: KdpA, KdpB and KdpC.</text>
</comment>
<dbReference type="EMBL" id="HF951689">
    <property type="protein sequence ID" value="CCW35368.1"/>
    <property type="molecule type" value="Genomic_DNA"/>
</dbReference>
<name>S0EZ13_CHTCT</name>
<dbReference type="HOGENOM" id="CLU_077094_2_0_0"/>
<dbReference type="InParanoid" id="S0EZ13"/>
<protein>
    <recommendedName>
        <fullName evidence="11">Potassium-transporting ATPase KdpC subunit</fullName>
    </recommendedName>
    <alternativeName>
        <fullName evidence="11">ATP phosphohydrolase [potassium-transporting] C chain</fullName>
    </alternativeName>
    <alternativeName>
        <fullName evidence="11">Potassium-binding and translocating subunit C</fullName>
    </alternativeName>
    <alternativeName>
        <fullName evidence="11">Potassium-translocating ATPase C chain</fullName>
    </alternativeName>
</protein>
<evidence type="ECO:0000256" key="7">
    <source>
        <dbReference type="ARBA" id="ARBA00022958"/>
    </source>
</evidence>
<evidence type="ECO:0000256" key="5">
    <source>
        <dbReference type="ARBA" id="ARBA00022741"/>
    </source>
</evidence>
<evidence type="ECO:0000256" key="10">
    <source>
        <dbReference type="ARBA" id="ARBA00023136"/>
    </source>
</evidence>
<keyword evidence="7 11" id="KW-0630">Potassium</keyword>
<accession>S0EZ13</accession>
<evidence type="ECO:0000256" key="3">
    <source>
        <dbReference type="ARBA" id="ARBA00022538"/>
    </source>
</evidence>
<keyword evidence="13" id="KW-1185">Reference proteome</keyword>
<evidence type="ECO:0000313" key="12">
    <source>
        <dbReference type="EMBL" id="CCW35368.1"/>
    </source>
</evidence>
<keyword evidence="9 11" id="KW-0406">Ion transport</keyword>
<gene>
    <name evidence="11" type="primary">kdpC</name>
    <name evidence="12" type="ORF">CCALI_01552</name>
</gene>
<dbReference type="GO" id="GO:0005886">
    <property type="term" value="C:plasma membrane"/>
    <property type="evidence" value="ECO:0007669"/>
    <property type="project" value="UniProtKB-SubCell"/>
</dbReference>
<sequence>MRTQLRPALVSVLAWTILLGFVFPGLVTLVANILFPFQAHGSLIVRNGRVVGSELIGQSFTLPIYFHPRPSAAGNGYDPTSSGGTNLAPTTDKLINGVHHGPKATDNFDGMKDLATAYRQENNLPSTMPLPTDAVTRSGSGLDPDISVENALLQADRVAKARGVEVSRVRRLIHDYTQPRQFGILGEPRVNVLRLNLALDRLYPVTKRQ</sequence>
<evidence type="ECO:0000256" key="6">
    <source>
        <dbReference type="ARBA" id="ARBA00022840"/>
    </source>
</evidence>
<dbReference type="AlphaFoldDB" id="S0EZ13"/>
<evidence type="ECO:0000313" key="13">
    <source>
        <dbReference type="Proteomes" id="UP000014227"/>
    </source>
</evidence>
<dbReference type="Proteomes" id="UP000014227">
    <property type="component" value="Chromosome I"/>
</dbReference>
<dbReference type="PANTHER" id="PTHR30042">
    <property type="entry name" value="POTASSIUM-TRANSPORTING ATPASE C CHAIN"/>
    <property type="match status" value="1"/>
</dbReference>
<evidence type="ECO:0000256" key="2">
    <source>
        <dbReference type="ARBA" id="ARBA00022475"/>
    </source>
</evidence>
<dbReference type="Pfam" id="PF02669">
    <property type="entry name" value="KdpC"/>
    <property type="match status" value="1"/>
</dbReference>
<keyword evidence="10 11" id="KW-0472">Membrane</keyword>
<dbReference type="PIRSF" id="PIRSF001296">
    <property type="entry name" value="K_ATPase_KdpC"/>
    <property type="match status" value="1"/>
</dbReference>
<dbReference type="GO" id="GO:0016787">
    <property type="term" value="F:hydrolase activity"/>
    <property type="evidence" value="ECO:0007669"/>
    <property type="project" value="UniProtKB-KW"/>
</dbReference>
<dbReference type="NCBIfam" id="TIGR00681">
    <property type="entry name" value="kdpC"/>
    <property type="match status" value="1"/>
</dbReference>